<keyword evidence="1" id="KW-0812">Transmembrane</keyword>
<dbReference type="EMBL" id="JADCTT010000009">
    <property type="protein sequence ID" value="KAF9747947.1"/>
    <property type="molecule type" value="Genomic_DNA"/>
</dbReference>
<dbReference type="Proteomes" id="UP000616885">
    <property type="component" value="Unassembled WGS sequence"/>
</dbReference>
<reference evidence="2" key="1">
    <citation type="submission" date="2020-10" db="EMBL/GenBank/DDBJ databases">
        <title>High-Quality Genome Resource of Clonostachys rosea strain S41 by Oxford Nanopore Long-Read Sequencing.</title>
        <authorList>
            <person name="Wang H."/>
        </authorList>
    </citation>
    <scope>NUCLEOTIDE SEQUENCE</scope>
    <source>
        <strain evidence="2">S41</strain>
    </source>
</reference>
<dbReference type="AlphaFoldDB" id="A0A8H7KFL3"/>
<evidence type="ECO:0000313" key="3">
    <source>
        <dbReference type="Proteomes" id="UP000616885"/>
    </source>
</evidence>
<evidence type="ECO:0000256" key="1">
    <source>
        <dbReference type="SAM" id="Phobius"/>
    </source>
</evidence>
<protein>
    <submittedName>
        <fullName evidence="2">Uncharacterized protein</fullName>
    </submittedName>
</protein>
<comment type="caution">
    <text evidence="2">The sequence shown here is derived from an EMBL/GenBank/DDBJ whole genome shotgun (WGS) entry which is preliminary data.</text>
</comment>
<gene>
    <name evidence="2" type="ORF">IM811_017452</name>
</gene>
<proteinExistence type="predicted"/>
<feature type="transmembrane region" description="Helical" evidence="1">
    <location>
        <begin position="252"/>
        <end position="272"/>
    </location>
</feature>
<sequence length="303" mass="34008">MRTEMNHREMMTDDDELKSAPLSLASVEEGQAGAQAQGPNDTDCAEFMGTRSKYAGLLAASALQERDSAYLSIRAFTLPYSFLQGYLERDVEECWERIHSAILAGDDASVPGLVHEFKDKASSCLDMAKKRKFLAGLGRQKPRDLRVFLQYLTLDRTRDQQYPRDTSQWRGLTELEGFDDWARSIVMAKDSKICQWLALMASNQMIDINGRQKRLVDARKLIGFLAIAGGLGASILFGTPFVILASEVFPRWGNIIIVVVRVILLLIFLIAWGSPLRACSYLSWHTPPCSPTSTWGLQVRQVR</sequence>
<name>A0A8H7KFL3_BIOOC</name>
<accession>A0A8H7KFL3</accession>
<keyword evidence="1" id="KW-0472">Membrane</keyword>
<keyword evidence="1" id="KW-1133">Transmembrane helix</keyword>
<organism evidence="2 3">
    <name type="scientific">Bionectria ochroleuca</name>
    <name type="common">Gliocladium roseum</name>
    <dbReference type="NCBI Taxonomy" id="29856"/>
    <lineage>
        <taxon>Eukaryota</taxon>
        <taxon>Fungi</taxon>
        <taxon>Dikarya</taxon>
        <taxon>Ascomycota</taxon>
        <taxon>Pezizomycotina</taxon>
        <taxon>Sordariomycetes</taxon>
        <taxon>Hypocreomycetidae</taxon>
        <taxon>Hypocreales</taxon>
        <taxon>Bionectriaceae</taxon>
        <taxon>Clonostachys</taxon>
    </lineage>
</organism>
<feature type="transmembrane region" description="Helical" evidence="1">
    <location>
        <begin position="221"/>
        <end position="246"/>
    </location>
</feature>
<evidence type="ECO:0000313" key="2">
    <source>
        <dbReference type="EMBL" id="KAF9747947.1"/>
    </source>
</evidence>